<dbReference type="EMBL" id="FO704550">
    <property type="protein sequence ID" value="CDG15799.1"/>
    <property type="molecule type" value="Genomic_DNA"/>
</dbReference>
<dbReference type="KEGG" id="xdo:XDD1_0088"/>
<keyword evidence="1" id="KW-0812">Transmembrane</keyword>
<protein>
    <submittedName>
        <fullName evidence="2">Uncharacterized protein</fullName>
    </submittedName>
</protein>
<proteinExistence type="predicted"/>
<keyword evidence="1" id="KW-0472">Membrane</keyword>
<keyword evidence="1" id="KW-1133">Transmembrane helix</keyword>
<feature type="transmembrane region" description="Helical" evidence="1">
    <location>
        <begin position="12"/>
        <end position="31"/>
    </location>
</feature>
<dbReference type="HOGENOM" id="CLU_3224041_0_0_6"/>
<evidence type="ECO:0000313" key="3">
    <source>
        <dbReference type="Proteomes" id="UP000032721"/>
    </source>
</evidence>
<gene>
    <name evidence="2" type="ORF">XDD1_0088</name>
</gene>
<organism evidence="2 3">
    <name type="scientific">Xenorhabdus doucetiae</name>
    <dbReference type="NCBI Taxonomy" id="351671"/>
    <lineage>
        <taxon>Bacteria</taxon>
        <taxon>Pseudomonadati</taxon>
        <taxon>Pseudomonadota</taxon>
        <taxon>Gammaproteobacteria</taxon>
        <taxon>Enterobacterales</taxon>
        <taxon>Morganellaceae</taxon>
        <taxon>Xenorhabdus</taxon>
    </lineage>
</organism>
<dbReference type="Proteomes" id="UP000032721">
    <property type="component" value="Chromosome"/>
</dbReference>
<accession>A0A068QMG6</accession>
<dbReference type="AlphaFoldDB" id="A0A068QMG6"/>
<name>A0A068QMG6_9GAMM</name>
<dbReference type="STRING" id="351671.XDD1_0088"/>
<reference evidence="2 3" key="1">
    <citation type="submission" date="2013-07" db="EMBL/GenBank/DDBJ databases">
        <authorList>
            <person name="Genoscope - CEA"/>
        </authorList>
    </citation>
    <scope>NUCLEOTIDE SEQUENCE [LARGE SCALE GENOMIC DNA]</scope>
    <source>
        <strain evidence="3">FRM16 / DSM 17909</strain>
    </source>
</reference>
<sequence length="44" mass="5039">MTYWVTSTWSSYFVTLSHSNFFGGLLVSIILKRDLTQQAKNALI</sequence>
<evidence type="ECO:0000313" key="2">
    <source>
        <dbReference type="EMBL" id="CDG15799.1"/>
    </source>
</evidence>
<evidence type="ECO:0000256" key="1">
    <source>
        <dbReference type="SAM" id="Phobius"/>
    </source>
</evidence>